<reference evidence="3" key="2">
    <citation type="journal article" date="2018" name="BMC Genomics">
        <title>A manually annotated Actinidia chinensis var. chinensis (kiwifruit) genome highlights the challenges associated with draft genomes and gene prediction in plants.</title>
        <authorList>
            <person name="Pilkington S.M."/>
            <person name="Crowhurst R."/>
            <person name="Hilario E."/>
            <person name="Nardozza S."/>
            <person name="Fraser L."/>
            <person name="Peng Y."/>
            <person name="Gunaseelan K."/>
            <person name="Simpson R."/>
            <person name="Tahir J."/>
            <person name="Deroles S.C."/>
            <person name="Templeton K."/>
            <person name="Luo Z."/>
            <person name="Davy M."/>
            <person name="Cheng C."/>
            <person name="McNeilage M."/>
            <person name="Scaglione D."/>
            <person name="Liu Y."/>
            <person name="Zhang Q."/>
            <person name="Datson P."/>
            <person name="De Silva N."/>
            <person name="Gardiner S.E."/>
            <person name="Bassett H."/>
            <person name="Chagne D."/>
            <person name="McCallum J."/>
            <person name="Dzierzon H."/>
            <person name="Deng C."/>
            <person name="Wang Y.Y."/>
            <person name="Barron L."/>
            <person name="Manako K."/>
            <person name="Bowen J."/>
            <person name="Foster T.M."/>
            <person name="Erridge Z.A."/>
            <person name="Tiffin H."/>
            <person name="Waite C.N."/>
            <person name="Davies K.M."/>
            <person name="Grierson E.P."/>
            <person name="Laing W.A."/>
            <person name="Kirk R."/>
            <person name="Chen X."/>
            <person name="Wood M."/>
            <person name="Montefiori M."/>
            <person name="Brummell D.A."/>
            <person name="Schwinn K.E."/>
            <person name="Catanach A."/>
            <person name="Fullerton C."/>
            <person name="Li D."/>
            <person name="Meiyalaghan S."/>
            <person name="Nieuwenhuizen N."/>
            <person name="Read N."/>
            <person name="Prakash R."/>
            <person name="Hunter D."/>
            <person name="Zhang H."/>
            <person name="McKenzie M."/>
            <person name="Knabel M."/>
            <person name="Harris A."/>
            <person name="Allan A.C."/>
            <person name="Gleave A."/>
            <person name="Chen A."/>
            <person name="Janssen B.J."/>
            <person name="Plunkett B."/>
            <person name="Ampomah-Dwamena C."/>
            <person name="Voogd C."/>
            <person name="Leif D."/>
            <person name="Lafferty D."/>
            <person name="Souleyre E.J.F."/>
            <person name="Varkonyi-Gasic E."/>
            <person name="Gambi F."/>
            <person name="Hanley J."/>
            <person name="Yao J.L."/>
            <person name="Cheung J."/>
            <person name="David K.M."/>
            <person name="Warren B."/>
            <person name="Marsh K."/>
            <person name="Snowden K.C."/>
            <person name="Lin-Wang K."/>
            <person name="Brian L."/>
            <person name="Martinez-Sanchez M."/>
            <person name="Wang M."/>
            <person name="Ileperuma N."/>
            <person name="Macnee N."/>
            <person name="Campin R."/>
            <person name="McAtee P."/>
            <person name="Drummond R.S.M."/>
            <person name="Espley R.V."/>
            <person name="Ireland H.S."/>
            <person name="Wu R."/>
            <person name="Atkinson R.G."/>
            <person name="Karunairetnam S."/>
            <person name="Bulley S."/>
            <person name="Chunkath S."/>
            <person name="Hanley Z."/>
            <person name="Storey R."/>
            <person name="Thrimawithana A.H."/>
            <person name="Thomson S."/>
            <person name="David C."/>
            <person name="Testolin R."/>
            <person name="Huang H."/>
            <person name="Hellens R.P."/>
            <person name="Schaffer R.J."/>
        </authorList>
    </citation>
    <scope>NUCLEOTIDE SEQUENCE [LARGE SCALE GENOMIC DNA]</scope>
    <source>
        <strain evidence="3">cv. Red5</strain>
    </source>
</reference>
<keyword evidence="3" id="KW-1185">Reference proteome</keyword>
<dbReference type="EMBL" id="NKQK01000014">
    <property type="protein sequence ID" value="PSS12078.1"/>
    <property type="molecule type" value="Genomic_DNA"/>
</dbReference>
<evidence type="ECO:0000256" key="1">
    <source>
        <dbReference type="SAM" id="Phobius"/>
    </source>
</evidence>
<comment type="caution">
    <text evidence="2">The sequence shown here is derived from an EMBL/GenBank/DDBJ whole genome shotgun (WGS) entry which is preliminary data.</text>
</comment>
<keyword evidence="1" id="KW-0812">Transmembrane</keyword>
<dbReference type="AlphaFoldDB" id="A0A2R6QQ68"/>
<dbReference type="Proteomes" id="UP000241394">
    <property type="component" value="Chromosome LG14"/>
</dbReference>
<proteinExistence type="predicted"/>
<sequence length="96" mass="10905">MKSPVSGILILYTFIASWFVGGLIAFHLYLIFTNQTTYENFRCRYDGKRNPYNVGCARNFREVFFSKIPTSKNNFRAKVKGDSSSIFGASMSVGRP</sequence>
<feature type="transmembrane region" description="Helical" evidence="1">
    <location>
        <begin position="6"/>
        <end position="32"/>
    </location>
</feature>
<evidence type="ECO:0000313" key="3">
    <source>
        <dbReference type="Proteomes" id="UP000241394"/>
    </source>
</evidence>
<dbReference type="InParanoid" id="A0A2R6QQ68"/>
<reference evidence="2 3" key="1">
    <citation type="submission" date="2017-07" db="EMBL/GenBank/DDBJ databases">
        <title>An improved, manually edited Actinidia chinensis var. chinensis (kiwifruit) genome highlights the challenges associated with draft genomes and gene prediction in plants.</title>
        <authorList>
            <person name="Pilkington S."/>
            <person name="Crowhurst R."/>
            <person name="Hilario E."/>
            <person name="Nardozza S."/>
            <person name="Fraser L."/>
            <person name="Peng Y."/>
            <person name="Gunaseelan K."/>
            <person name="Simpson R."/>
            <person name="Tahir J."/>
            <person name="Deroles S."/>
            <person name="Templeton K."/>
            <person name="Luo Z."/>
            <person name="Davy M."/>
            <person name="Cheng C."/>
            <person name="Mcneilage M."/>
            <person name="Scaglione D."/>
            <person name="Liu Y."/>
            <person name="Zhang Q."/>
            <person name="Datson P."/>
            <person name="De Silva N."/>
            <person name="Gardiner S."/>
            <person name="Bassett H."/>
            <person name="Chagne D."/>
            <person name="Mccallum J."/>
            <person name="Dzierzon H."/>
            <person name="Deng C."/>
            <person name="Wang Y.-Y."/>
            <person name="Barron N."/>
            <person name="Manako K."/>
            <person name="Bowen J."/>
            <person name="Foster T."/>
            <person name="Erridge Z."/>
            <person name="Tiffin H."/>
            <person name="Waite C."/>
            <person name="Davies K."/>
            <person name="Grierson E."/>
            <person name="Laing W."/>
            <person name="Kirk R."/>
            <person name="Chen X."/>
            <person name="Wood M."/>
            <person name="Montefiori M."/>
            <person name="Brummell D."/>
            <person name="Schwinn K."/>
            <person name="Catanach A."/>
            <person name="Fullerton C."/>
            <person name="Li D."/>
            <person name="Meiyalaghan S."/>
            <person name="Nieuwenhuizen N."/>
            <person name="Read N."/>
            <person name="Prakash R."/>
            <person name="Hunter D."/>
            <person name="Zhang H."/>
            <person name="Mckenzie M."/>
            <person name="Knabel M."/>
            <person name="Harris A."/>
            <person name="Allan A."/>
            <person name="Chen A."/>
            <person name="Janssen B."/>
            <person name="Plunkett B."/>
            <person name="Dwamena C."/>
            <person name="Voogd C."/>
            <person name="Leif D."/>
            <person name="Lafferty D."/>
            <person name="Souleyre E."/>
            <person name="Varkonyi-Gasic E."/>
            <person name="Gambi F."/>
            <person name="Hanley J."/>
            <person name="Yao J.-L."/>
            <person name="Cheung J."/>
            <person name="David K."/>
            <person name="Warren B."/>
            <person name="Marsh K."/>
            <person name="Snowden K."/>
            <person name="Lin-Wang K."/>
            <person name="Brian L."/>
            <person name="Martinez-Sanchez M."/>
            <person name="Wang M."/>
            <person name="Ileperuma N."/>
            <person name="Macnee N."/>
            <person name="Campin R."/>
            <person name="Mcatee P."/>
            <person name="Drummond R."/>
            <person name="Espley R."/>
            <person name="Ireland H."/>
            <person name="Wu R."/>
            <person name="Atkinson R."/>
            <person name="Karunairetnam S."/>
            <person name="Bulley S."/>
            <person name="Chunkath S."/>
            <person name="Hanley Z."/>
            <person name="Storey R."/>
            <person name="Thrimawithana A."/>
            <person name="Thomson S."/>
            <person name="David C."/>
            <person name="Testolin R."/>
        </authorList>
    </citation>
    <scope>NUCLEOTIDE SEQUENCE [LARGE SCALE GENOMIC DNA]</scope>
    <source>
        <strain evidence="3">cv. Red5</strain>
        <tissue evidence="2">Young leaf</tissue>
    </source>
</reference>
<dbReference type="STRING" id="1590841.A0A2R6QQ68"/>
<dbReference type="OrthoDB" id="4096362at2759"/>
<dbReference type="Gramene" id="PSS12078">
    <property type="protein sequence ID" value="PSS12078"/>
    <property type="gene ID" value="CEY00_Acc16289"/>
</dbReference>
<keyword evidence="1" id="KW-0472">Membrane</keyword>
<evidence type="ECO:0000313" key="2">
    <source>
        <dbReference type="EMBL" id="PSS12078.1"/>
    </source>
</evidence>
<gene>
    <name evidence="2" type="ORF">CEY00_Acc16289</name>
</gene>
<protein>
    <submittedName>
        <fullName evidence="2">Protein like</fullName>
    </submittedName>
</protein>
<keyword evidence="1" id="KW-1133">Transmembrane helix</keyword>
<name>A0A2R6QQ68_ACTCC</name>
<dbReference type="OMA" id="MEDDHIR"/>
<accession>A0A2R6QQ68</accession>
<organism evidence="2 3">
    <name type="scientific">Actinidia chinensis var. chinensis</name>
    <name type="common">Chinese soft-hair kiwi</name>
    <dbReference type="NCBI Taxonomy" id="1590841"/>
    <lineage>
        <taxon>Eukaryota</taxon>
        <taxon>Viridiplantae</taxon>
        <taxon>Streptophyta</taxon>
        <taxon>Embryophyta</taxon>
        <taxon>Tracheophyta</taxon>
        <taxon>Spermatophyta</taxon>
        <taxon>Magnoliopsida</taxon>
        <taxon>eudicotyledons</taxon>
        <taxon>Gunneridae</taxon>
        <taxon>Pentapetalae</taxon>
        <taxon>asterids</taxon>
        <taxon>Ericales</taxon>
        <taxon>Actinidiaceae</taxon>
        <taxon>Actinidia</taxon>
    </lineage>
</organism>